<keyword evidence="4" id="KW-0677">Repeat</keyword>
<evidence type="ECO:0000313" key="6">
    <source>
        <dbReference type="EMBL" id="MBP1860794.1"/>
    </source>
</evidence>
<dbReference type="RefSeq" id="WP_209854793.1">
    <property type="nucleotide sequence ID" value="NZ_JAGGJV010000008.1"/>
</dbReference>
<gene>
    <name evidence="6" type="ORF">J2Z75_004315</name>
</gene>
<dbReference type="Gene3D" id="2.150.10.10">
    <property type="entry name" value="Serralysin-like metalloprotease, C-terminal"/>
    <property type="match status" value="2"/>
</dbReference>
<evidence type="ECO:0000313" key="7">
    <source>
        <dbReference type="Proteomes" id="UP000823786"/>
    </source>
</evidence>
<feature type="domain" description="Peptidase M10 serralysin C-terminal" evidence="5">
    <location>
        <begin position="211"/>
        <end position="339"/>
    </location>
</feature>
<comment type="subcellular location">
    <subcellularLocation>
        <location evidence="2">Secreted</location>
    </subcellularLocation>
</comment>
<dbReference type="PROSITE" id="PS00330">
    <property type="entry name" value="HEMOLYSIN_CALCIUM"/>
    <property type="match status" value="1"/>
</dbReference>
<keyword evidence="3" id="KW-0964">Secreted</keyword>
<reference evidence="6 7" key="1">
    <citation type="submission" date="2021-03" db="EMBL/GenBank/DDBJ databases">
        <title>Genomic Encyclopedia of Type Strains, Phase IV (KMG-IV): sequencing the most valuable type-strain genomes for metagenomic binning, comparative biology and taxonomic classification.</title>
        <authorList>
            <person name="Goeker M."/>
        </authorList>
    </citation>
    <scope>NUCLEOTIDE SEQUENCE [LARGE SCALE GENOMIC DNA]</scope>
    <source>
        <strain evidence="6 7">DSM 26427</strain>
    </source>
</reference>
<dbReference type="Proteomes" id="UP000823786">
    <property type="component" value="Unassembled WGS sequence"/>
</dbReference>
<dbReference type="EMBL" id="JAGGJV010000008">
    <property type="protein sequence ID" value="MBP1860794.1"/>
    <property type="molecule type" value="Genomic_DNA"/>
</dbReference>
<dbReference type="InterPro" id="IPR018511">
    <property type="entry name" value="Hemolysin-typ_Ca-bd_CS"/>
</dbReference>
<sequence>MATITYGNTGYGVDMLATSVDDVLDYNKASWSTMMLKLFDDSMNYTLFNGTGLKVSSSSGRPTDITAGTVTSIKVVIDGTTAVSVTGLSVSAAKLGDAIFAGNDATFQALILAGNDTVNGTNYADGLVGGLGNDTLKGNDGDDDFLGGIGADKLFGGSGFDTAYYMFATKGVTASLANTSINTNDARGDTYSSIEGLVGSAHADRLYGNESINWIVGDAGNDIINGAGGGDKLYGDVGADDLIGGAGKDSFIFGDKSESTVSVSGRDTIHDFSGADGDRIHLAAIDANTKSSGNQAFDFIGTAGFHGKAGELRYVKQASDTYVYADINGDKKADFAIHFDDALILSKGYFIL</sequence>
<evidence type="ECO:0000259" key="5">
    <source>
        <dbReference type="Pfam" id="PF08548"/>
    </source>
</evidence>
<keyword evidence="7" id="KW-1185">Reference proteome</keyword>
<dbReference type="Pfam" id="PF08548">
    <property type="entry name" value="Peptidase_M10_C"/>
    <property type="match status" value="1"/>
</dbReference>
<dbReference type="Pfam" id="PF00353">
    <property type="entry name" value="HemolysinCabind"/>
    <property type="match status" value="2"/>
</dbReference>
<comment type="caution">
    <text evidence="6">The sequence shown here is derived from an EMBL/GenBank/DDBJ whole genome shotgun (WGS) entry which is preliminary data.</text>
</comment>
<dbReference type="SUPFAM" id="SSF51120">
    <property type="entry name" value="beta-Roll"/>
    <property type="match status" value="2"/>
</dbReference>
<dbReference type="InterPro" id="IPR001343">
    <property type="entry name" value="Hemolysn_Ca-bd"/>
</dbReference>
<dbReference type="InterPro" id="IPR011049">
    <property type="entry name" value="Serralysin-like_metalloprot_C"/>
</dbReference>
<evidence type="ECO:0000256" key="3">
    <source>
        <dbReference type="ARBA" id="ARBA00022525"/>
    </source>
</evidence>
<organism evidence="6 7">
    <name type="scientific">Rhizobium herbae</name>
    <dbReference type="NCBI Taxonomy" id="508661"/>
    <lineage>
        <taxon>Bacteria</taxon>
        <taxon>Pseudomonadati</taxon>
        <taxon>Pseudomonadota</taxon>
        <taxon>Alphaproteobacteria</taxon>
        <taxon>Hyphomicrobiales</taxon>
        <taxon>Rhizobiaceae</taxon>
        <taxon>Rhizobium/Agrobacterium group</taxon>
        <taxon>Rhizobium</taxon>
    </lineage>
</organism>
<name>A0ABS4ES80_9HYPH</name>
<dbReference type="PRINTS" id="PR00313">
    <property type="entry name" value="CABNDNGRPT"/>
</dbReference>
<evidence type="ECO:0000256" key="4">
    <source>
        <dbReference type="ARBA" id="ARBA00022737"/>
    </source>
</evidence>
<evidence type="ECO:0000256" key="1">
    <source>
        <dbReference type="ARBA" id="ARBA00001913"/>
    </source>
</evidence>
<comment type="cofactor">
    <cofactor evidence="1">
        <name>Ca(2+)</name>
        <dbReference type="ChEBI" id="CHEBI:29108"/>
    </cofactor>
</comment>
<evidence type="ECO:0000256" key="2">
    <source>
        <dbReference type="ARBA" id="ARBA00004613"/>
    </source>
</evidence>
<protein>
    <submittedName>
        <fullName evidence="6">Ca2+-binding RTX toxin-like protein</fullName>
    </submittedName>
</protein>
<accession>A0ABS4ES80</accession>
<proteinExistence type="predicted"/>
<dbReference type="InterPro" id="IPR013858">
    <property type="entry name" value="Peptidase_M10B_C"/>
</dbReference>